<dbReference type="Proteomes" id="UP000653797">
    <property type="component" value="Unassembled WGS sequence"/>
</dbReference>
<reference evidence="1" key="1">
    <citation type="submission" date="2020-09" db="EMBL/GenBank/DDBJ databases">
        <authorList>
            <person name="Kim M.K."/>
        </authorList>
    </citation>
    <scope>NUCLEOTIDE SEQUENCE</scope>
    <source>
        <strain evidence="1">BT704</strain>
    </source>
</reference>
<dbReference type="AlphaFoldDB" id="A0A927B1B2"/>
<proteinExistence type="predicted"/>
<name>A0A927B1B2_9BACT</name>
<sequence length="71" mass="7661">MTGLGSDLLTFVDNGVDFDVEATRLQGISPKVSFKSGALAGYEFTVNQYIASSKTFVINDIQDGGRLKNNK</sequence>
<protein>
    <submittedName>
        <fullName evidence="1">Uncharacterized protein</fullName>
    </submittedName>
</protein>
<keyword evidence="2" id="KW-1185">Reference proteome</keyword>
<evidence type="ECO:0000313" key="1">
    <source>
        <dbReference type="EMBL" id="MBD2753741.1"/>
    </source>
</evidence>
<comment type="caution">
    <text evidence="1">The sequence shown here is derived from an EMBL/GenBank/DDBJ whole genome shotgun (WGS) entry which is preliminary data.</text>
</comment>
<gene>
    <name evidence="1" type="ORF">IC230_12625</name>
</gene>
<dbReference type="EMBL" id="JACXAA010000004">
    <property type="protein sequence ID" value="MBD2753741.1"/>
    <property type="molecule type" value="Genomic_DNA"/>
</dbReference>
<organism evidence="1 2">
    <name type="scientific">Spirosoma validum</name>
    <dbReference type="NCBI Taxonomy" id="2771355"/>
    <lineage>
        <taxon>Bacteria</taxon>
        <taxon>Pseudomonadati</taxon>
        <taxon>Bacteroidota</taxon>
        <taxon>Cytophagia</taxon>
        <taxon>Cytophagales</taxon>
        <taxon>Cytophagaceae</taxon>
        <taxon>Spirosoma</taxon>
    </lineage>
</organism>
<dbReference type="RefSeq" id="WP_191039389.1">
    <property type="nucleotide sequence ID" value="NZ_JACXAA010000004.1"/>
</dbReference>
<evidence type="ECO:0000313" key="2">
    <source>
        <dbReference type="Proteomes" id="UP000653797"/>
    </source>
</evidence>
<accession>A0A927B1B2</accession>